<dbReference type="Pfam" id="PF03330">
    <property type="entry name" value="DPBB_1"/>
    <property type="match status" value="1"/>
</dbReference>
<dbReference type="CDD" id="cd22268">
    <property type="entry name" value="DPBB_RlpA-like"/>
    <property type="match status" value="1"/>
</dbReference>
<gene>
    <name evidence="2" type="ORF">GIW81_11870</name>
</gene>
<feature type="domain" description="RlpA-like protein double-psi beta-barrel" evidence="1">
    <location>
        <begin position="78"/>
        <end position="165"/>
    </location>
</feature>
<proteinExistence type="predicted"/>
<evidence type="ECO:0000313" key="2">
    <source>
        <dbReference type="EMBL" id="MTD95029.1"/>
    </source>
</evidence>
<protein>
    <recommendedName>
        <fullName evidence="1">RlpA-like protein double-psi beta-barrel domain-containing protein</fullName>
    </recommendedName>
</protein>
<accession>A0A6I3KKP8</accession>
<dbReference type="PANTHER" id="PTHR34183:SF8">
    <property type="entry name" value="ENDOLYTIC PEPTIDOGLYCAN TRANSGLYCOSYLASE RLPA-RELATED"/>
    <property type="match status" value="1"/>
</dbReference>
<reference evidence="2 3" key="1">
    <citation type="submission" date="2019-11" db="EMBL/GenBank/DDBJ databases">
        <title>Identification of a novel strain.</title>
        <authorList>
            <person name="Xu Q."/>
            <person name="Wang G."/>
        </authorList>
    </citation>
    <scope>NUCLEOTIDE SEQUENCE [LARGE SCALE GENOMIC DNA]</scope>
    <source>
        <strain evidence="3">xq</strain>
    </source>
</reference>
<evidence type="ECO:0000313" key="3">
    <source>
        <dbReference type="Proteomes" id="UP000440694"/>
    </source>
</evidence>
<dbReference type="Proteomes" id="UP000440694">
    <property type="component" value="Unassembled WGS sequence"/>
</dbReference>
<keyword evidence="3" id="KW-1185">Reference proteome</keyword>
<evidence type="ECO:0000259" key="1">
    <source>
        <dbReference type="Pfam" id="PF03330"/>
    </source>
</evidence>
<dbReference type="PANTHER" id="PTHR34183">
    <property type="entry name" value="ENDOLYTIC PEPTIDOGLYCAN TRANSGLYCOSYLASE RLPA"/>
    <property type="match status" value="1"/>
</dbReference>
<dbReference type="EMBL" id="WMBQ01000001">
    <property type="protein sequence ID" value="MTD95029.1"/>
    <property type="molecule type" value="Genomic_DNA"/>
</dbReference>
<sequence length="327" mass="34673">MPRETLPLLATGSHLITGWRVGLPALVGAATFIVSAMAVPTADAKSPGSRYCFHGYCHRVGSLAQTDTLVGWRGYVQASYYDSCHRDRLNPCGLTSSGAVFRADLPDNAASPLLPDGTVILAYNPKTGDASVLRVTNAGPYSGERKLDVSRAAADKLGFRKQGVAGLVISVLQSPTKAEASYARRRVYPLVPGYLGKFATVDAAIETAEVRFDLREGEELVDDTAGTAEVAALENELVPRPQLAVSPSLASELVILRAPPRPASPGPRLVQGPRLASREVQLVEGPRLVSRADFMAQQSPAEADAPTDFTSRLLRYLLPASAPAAGN</sequence>
<comment type="caution">
    <text evidence="2">The sequence shown here is derived from an EMBL/GenBank/DDBJ whole genome shotgun (WGS) entry which is preliminary data.</text>
</comment>
<dbReference type="Gene3D" id="2.40.40.10">
    <property type="entry name" value="RlpA-like domain"/>
    <property type="match status" value="1"/>
</dbReference>
<dbReference type="InterPro" id="IPR036908">
    <property type="entry name" value="RlpA-like_sf"/>
</dbReference>
<dbReference type="AlphaFoldDB" id="A0A6I3KKP8"/>
<organism evidence="2 3">
    <name type="scientific">Hyphomicrobium album</name>
    <dbReference type="NCBI Taxonomy" id="2665159"/>
    <lineage>
        <taxon>Bacteria</taxon>
        <taxon>Pseudomonadati</taxon>
        <taxon>Pseudomonadota</taxon>
        <taxon>Alphaproteobacteria</taxon>
        <taxon>Hyphomicrobiales</taxon>
        <taxon>Hyphomicrobiaceae</taxon>
        <taxon>Hyphomicrobium</taxon>
    </lineage>
</organism>
<name>A0A6I3KKP8_9HYPH</name>
<dbReference type="InterPro" id="IPR009009">
    <property type="entry name" value="RlpA-like_DPBB"/>
</dbReference>